<dbReference type="CDD" id="cd03360">
    <property type="entry name" value="LbH_AT_putative"/>
    <property type="match status" value="1"/>
</dbReference>
<dbReference type="Gene3D" id="3.40.50.20">
    <property type="match status" value="1"/>
</dbReference>
<evidence type="ECO:0000313" key="6">
    <source>
        <dbReference type="Proteomes" id="UP000256919"/>
    </source>
</evidence>
<feature type="site" description="Increases basicity of active site His" evidence="2">
    <location>
        <position position="141"/>
    </location>
</feature>
<feature type="active site" description="Proton acceptor" evidence="2">
    <location>
        <position position="140"/>
    </location>
</feature>
<dbReference type="Pfam" id="PF17836">
    <property type="entry name" value="PglD_N"/>
    <property type="match status" value="1"/>
</dbReference>
<accession>A0A3D9MWS9</accession>
<dbReference type="InterPro" id="IPR050179">
    <property type="entry name" value="Trans_hexapeptide_repeat"/>
</dbReference>
<feature type="binding site" evidence="3">
    <location>
        <position position="72"/>
    </location>
    <ligand>
        <name>substrate</name>
    </ligand>
</feature>
<dbReference type="OrthoDB" id="708224at2"/>
<dbReference type="SUPFAM" id="SSF51161">
    <property type="entry name" value="Trimeric LpxA-like enzymes"/>
    <property type="match status" value="1"/>
</dbReference>
<feature type="domain" description="PglD N-terminal" evidence="4">
    <location>
        <begin position="2"/>
        <end position="83"/>
    </location>
</feature>
<keyword evidence="5" id="KW-0012">Acyltransferase</keyword>
<evidence type="ECO:0000256" key="1">
    <source>
        <dbReference type="ARBA" id="ARBA00007274"/>
    </source>
</evidence>
<dbReference type="EMBL" id="QREI01000004">
    <property type="protein sequence ID" value="REE24451.1"/>
    <property type="molecule type" value="Genomic_DNA"/>
</dbReference>
<dbReference type="InterPro" id="IPR041561">
    <property type="entry name" value="PglD_N"/>
</dbReference>
<sequence length="216" mass="23207">MIIVGAKGFAKEILQIVSVDMGFSDKDIVFFDNVSVDLPLKLYNRFRILTSFEEVETYLLKTEDKSFVLGLGNPLLRKNLFEQFTQLGAQPISIISKNAEIGNFDVDIKVGATILSGVKISNSVNIGIGCLIYYNSIVTHDCIIGDFVEISPNVNILGRSSIGDNSSLGASSVILPDTTIGNNVVVGAGTVVLNDVPNNSTIVGVPGRIISKEIKI</sequence>
<dbReference type="Proteomes" id="UP000256919">
    <property type="component" value="Unassembled WGS sequence"/>
</dbReference>
<evidence type="ECO:0000313" key="5">
    <source>
        <dbReference type="EMBL" id="REE24451.1"/>
    </source>
</evidence>
<keyword evidence="5" id="KW-0808">Transferase</keyword>
<proteinExistence type="inferred from homology"/>
<dbReference type="AlphaFoldDB" id="A0A3D9MWS9"/>
<dbReference type="PANTHER" id="PTHR43300">
    <property type="entry name" value="ACETYLTRANSFERASE"/>
    <property type="match status" value="1"/>
</dbReference>
<organism evidence="5 6">
    <name type="scientific">Winogradskyella pacifica</name>
    <dbReference type="NCBI Taxonomy" id="664642"/>
    <lineage>
        <taxon>Bacteria</taxon>
        <taxon>Pseudomonadati</taxon>
        <taxon>Bacteroidota</taxon>
        <taxon>Flavobacteriia</taxon>
        <taxon>Flavobacteriales</taxon>
        <taxon>Flavobacteriaceae</taxon>
        <taxon>Winogradskyella</taxon>
    </lineage>
</organism>
<evidence type="ECO:0000256" key="3">
    <source>
        <dbReference type="PIRSR" id="PIRSR620019-2"/>
    </source>
</evidence>
<comment type="caution">
    <text evidence="5">The sequence shown here is derived from an EMBL/GenBank/DDBJ whole genome shotgun (WGS) entry which is preliminary data.</text>
</comment>
<dbReference type="InterPro" id="IPR020019">
    <property type="entry name" value="AcTrfase_PglD-like"/>
</dbReference>
<evidence type="ECO:0000256" key="2">
    <source>
        <dbReference type="PIRSR" id="PIRSR620019-1"/>
    </source>
</evidence>
<dbReference type="Pfam" id="PF00132">
    <property type="entry name" value="Hexapep"/>
    <property type="match status" value="1"/>
</dbReference>
<name>A0A3D9MWS9_9FLAO</name>
<dbReference type="InterPro" id="IPR001451">
    <property type="entry name" value="Hexapep"/>
</dbReference>
<protein>
    <submittedName>
        <fullName evidence="5">Sugar O-acyltransferase (Sialic acid O-acetyltransferase NeuD family)</fullName>
    </submittedName>
</protein>
<dbReference type="Gene3D" id="2.160.10.10">
    <property type="entry name" value="Hexapeptide repeat proteins"/>
    <property type="match status" value="2"/>
</dbReference>
<dbReference type="InterPro" id="IPR011004">
    <property type="entry name" value="Trimer_LpxA-like_sf"/>
</dbReference>
<evidence type="ECO:0000259" key="4">
    <source>
        <dbReference type="Pfam" id="PF17836"/>
    </source>
</evidence>
<keyword evidence="6" id="KW-1185">Reference proteome</keyword>
<dbReference type="GO" id="GO:0016746">
    <property type="term" value="F:acyltransferase activity"/>
    <property type="evidence" value="ECO:0007669"/>
    <property type="project" value="UniProtKB-KW"/>
</dbReference>
<comment type="similarity">
    <text evidence="1">Belongs to the transferase hexapeptide repeat family.</text>
</comment>
<dbReference type="PANTHER" id="PTHR43300:SF10">
    <property type="entry name" value="2,3,4,5-TETRAHYDROPYRIDINE-2,6-DICARBOXYLATE N-ACETYLTRANSFERASE"/>
    <property type="match status" value="1"/>
</dbReference>
<dbReference type="RefSeq" id="WP_115810117.1">
    <property type="nucleotide sequence ID" value="NZ_QREI01000004.1"/>
</dbReference>
<gene>
    <name evidence="5" type="ORF">DFQ09_104222</name>
</gene>
<reference evidence="5 6" key="1">
    <citation type="submission" date="2018-07" db="EMBL/GenBank/DDBJ databases">
        <title>Genomic Encyclopedia of Type Strains, Phase III (KMG-III): the genomes of soil and plant-associated and newly described type strains.</title>
        <authorList>
            <person name="Whitman W."/>
        </authorList>
    </citation>
    <scope>NUCLEOTIDE SEQUENCE [LARGE SCALE GENOMIC DNA]</scope>
    <source>
        <strain evidence="5 6">CECT 7948</strain>
    </source>
</reference>